<reference evidence="2" key="1">
    <citation type="submission" date="2019-03" db="EMBL/GenBank/DDBJ databases">
        <title>Lake Tanganyika Metagenome-Assembled Genomes (MAGs).</title>
        <authorList>
            <person name="Tran P."/>
        </authorList>
    </citation>
    <scope>NUCLEOTIDE SEQUENCE</scope>
    <source>
        <strain evidence="2">K_DeepCast_150m_m2_040</strain>
    </source>
</reference>
<keyword evidence="1" id="KW-0472">Membrane</keyword>
<dbReference type="EMBL" id="VGIR01000002">
    <property type="protein sequence ID" value="MBM3330395.1"/>
    <property type="molecule type" value="Genomic_DNA"/>
</dbReference>
<name>A0A937XB38_UNCW3</name>
<dbReference type="Proteomes" id="UP000779900">
    <property type="component" value="Unassembled WGS sequence"/>
</dbReference>
<evidence type="ECO:0000256" key="1">
    <source>
        <dbReference type="SAM" id="Phobius"/>
    </source>
</evidence>
<organism evidence="2 3">
    <name type="scientific">candidate division WOR-3 bacterium</name>
    <dbReference type="NCBI Taxonomy" id="2052148"/>
    <lineage>
        <taxon>Bacteria</taxon>
        <taxon>Bacteria division WOR-3</taxon>
    </lineage>
</organism>
<feature type="transmembrane region" description="Helical" evidence="1">
    <location>
        <begin position="162"/>
        <end position="183"/>
    </location>
</feature>
<gene>
    <name evidence="2" type="ORF">FJY68_00930</name>
</gene>
<feature type="transmembrane region" description="Helical" evidence="1">
    <location>
        <begin position="96"/>
        <end position="118"/>
    </location>
</feature>
<proteinExistence type="predicted"/>
<evidence type="ECO:0000313" key="3">
    <source>
        <dbReference type="Proteomes" id="UP000779900"/>
    </source>
</evidence>
<keyword evidence="1" id="KW-1133">Transmembrane helix</keyword>
<comment type="caution">
    <text evidence="2">The sequence shown here is derived from an EMBL/GenBank/DDBJ whole genome shotgun (WGS) entry which is preliminary data.</text>
</comment>
<feature type="transmembrane region" description="Helical" evidence="1">
    <location>
        <begin position="21"/>
        <end position="41"/>
    </location>
</feature>
<accession>A0A937XB38</accession>
<protein>
    <submittedName>
        <fullName evidence="2">Uncharacterized protein</fullName>
    </submittedName>
</protein>
<dbReference type="InterPro" id="IPR045466">
    <property type="entry name" value="DUF6498"/>
</dbReference>
<feature type="transmembrane region" description="Helical" evidence="1">
    <location>
        <begin position="53"/>
        <end position="75"/>
    </location>
</feature>
<dbReference type="AlphaFoldDB" id="A0A937XB38"/>
<sequence>MPSSREKRPIDVGQVFKRLDLRDLSLLPLLVSNALAIWWAAHEHLSLQTVMMIYWAQSVTIGMVNVLRILALRDYSTEDFRMGGPLSPSAGTKMKVAGFFAFHYGFFHVVYLAFILGAMTRGRVDVDVPFVLYGAALFAGTDLAALALHWNAETRGRNIGKVMFAPYARIVPMHLAIIFGGFVGYHPGLTLGIFQGLKTAADVIAHLIVHRRRDHNRPDEADPA</sequence>
<feature type="transmembrane region" description="Helical" evidence="1">
    <location>
        <begin position="130"/>
        <end position="150"/>
    </location>
</feature>
<dbReference type="Pfam" id="PF20108">
    <property type="entry name" value="DUF6498"/>
    <property type="match status" value="1"/>
</dbReference>
<keyword evidence="1" id="KW-0812">Transmembrane</keyword>
<evidence type="ECO:0000313" key="2">
    <source>
        <dbReference type="EMBL" id="MBM3330395.1"/>
    </source>
</evidence>